<gene>
    <name evidence="1" type="ORF">H4Q31_01395</name>
</gene>
<organism evidence="1 2">
    <name type="scientific">Cohnella lubricantis</name>
    <dbReference type="NCBI Taxonomy" id="2163172"/>
    <lineage>
        <taxon>Bacteria</taxon>
        <taxon>Bacillati</taxon>
        <taxon>Bacillota</taxon>
        <taxon>Bacilli</taxon>
        <taxon>Bacillales</taxon>
        <taxon>Paenibacillaceae</taxon>
        <taxon>Cohnella</taxon>
    </lineage>
</organism>
<sequence>MSSYSIVLTGADGERHDITSKTRAANLDRSLGESAASLELDCFDIDANHVMDEVTITVDGVLRFAGVVKEQDDNRNDVQRVTRISCVDNTDRLHRRLVAAVYENQTIKQILLDLIAQFAPWVDTSPVNNFSGTIETIRFDYDTLGEAIQKLADIAGAYWYLDHEDKLHFFATYDGVAAIDFDATRKGSLPGIIIRNSFQLRTTAVDLANRVWVIGAKSSAGTYTDQYWTGDGQNDVFTLAYEPNYPEVWEDGEPKTIEVEKGASSSKDYTYDKKNRVLKRTAGPLPAGMTLRFRYRPTVQIIDYFEDTGSVATYGLYEKAIRDKKITDRGAARKRGREALKRTKGLVRIPSWQSRTWALNPGQLTSITVPSFGFTAQCRINRVSVSFTPQDIIASYEAEEVLN</sequence>
<dbReference type="EMBL" id="JACJVN010000007">
    <property type="protein sequence ID" value="MBB6675976.1"/>
    <property type="molecule type" value="Genomic_DNA"/>
</dbReference>
<comment type="caution">
    <text evidence="1">The sequence shown here is derived from an EMBL/GenBank/DDBJ whole genome shotgun (WGS) entry which is preliminary data.</text>
</comment>
<keyword evidence="2" id="KW-1185">Reference proteome</keyword>
<accession>A0A841T7E8</accession>
<name>A0A841T7E8_9BACL</name>
<evidence type="ECO:0008006" key="3">
    <source>
        <dbReference type="Google" id="ProtNLM"/>
    </source>
</evidence>
<protein>
    <recommendedName>
        <fullName evidence="3">Phage tail protein</fullName>
    </recommendedName>
</protein>
<evidence type="ECO:0000313" key="1">
    <source>
        <dbReference type="EMBL" id="MBB6675976.1"/>
    </source>
</evidence>
<dbReference type="AlphaFoldDB" id="A0A841T7E8"/>
<evidence type="ECO:0000313" key="2">
    <source>
        <dbReference type="Proteomes" id="UP000574133"/>
    </source>
</evidence>
<dbReference type="RefSeq" id="WP_185177281.1">
    <property type="nucleotide sequence ID" value="NZ_CBCSEP010000012.1"/>
</dbReference>
<proteinExistence type="predicted"/>
<reference evidence="1 2" key="1">
    <citation type="submission" date="2020-08" db="EMBL/GenBank/DDBJ databases">
        <title>Cohnella phylogeny.</title>
        <authorList>
            <person name="Dunlap C."/>
        </authorList>
    </citation>
    <scope>NUCLEOTIDE SEQUENCE [LARGE SCALE GENOMIC DNA]</scope>
    <source>
        <strain evidence="1 2">DSM 103658</strain>
    </source>
</reference>
<dbReference type="Proteomes" id="UP000574133">
    <property type="component" value="Unassembled WGS sequence"/>
</dbReference>
<dbReference type="SUPFAM" id="SSF69279">
    <property type="entry name" value="Phage tail proteins"/>
    <property type="match status" value="1"/>
</dbReference>